<dbReference type="Pfam" id="PF12796">
    <property type="entry name" value="Ank_2"/>
    <property type="match status" value="5"/>
</dbReference>
<dbReference type="VEuPathDB" id="FungiDB:H257_07355"/>
<keyword evidence="2 3" id="KW-0040">ANK repeat</keyword>
<organism evidence="4 5">
    <name type="scientific">Aphanomyces astaci</name>
    <name type="common">Crayfish plague agent</name>
    <dbReference type="NCBI Taxonomy" id="112090"/>
    <lineage>
        <taxon>Eukaryota</taxon>
        <taxon>Sar</taxon>
        <taxon>Stramenopiles</taxon>
        <taxon>Oomycota</taxon>
        <taxon>Saprolegniomycetes</taxon>
        <taxon>Saprolegniales</taxon>
        <taxon>Verrucalvaceae</taxon>
        <taxon>Aphanomyces</taxon>
    </lineage>
</organism>
<dbReference type="InterPro" id="IPR036770">
    <property type="entry name" value="Ankyrin_rpt-contain_sf"/>
</dbReference>
<dbReference type="PANTHER" id="PTHR24198:SF165">
    <property type="entry name" value="ANKYRIN REPEAT-CONTAINING PROTEIN-RELATED"/>
    <property type="match status" value="1"/>
</dbReference>
<feature type="repeat" description="ANK" evidence="3">
    <location>
        <begin position="957"/>
        <end position="989"/>
    </location>
</feature>
<feature type="repeat" description="ANK" evidence="3">
    <location>
        <begin position="1867"/>
        <end position="1895"/>
    </location>
</feature>
<evidence type="ECO:0000313" key="5">
    <source>
        <dbReference type="Proteomes" id="UP000284702"/>
    </source>
</evidence>
<proteinExistence type="predicted"/>
<feature type="repeat" description="ANK" evidence="3">
    <location>
        <begin position="732"/>
        <end position="758"/>
    </location>
</feature>
<feature type="repeat" description="ANK" evidence="3">
    <location>
        <begin position="1139"/>
        <end position="1171"/>
    </location>
</feature>
<dbReference type="PRINTS" id="PR01415">
    <property type="entry name" value="ANKYRIN"/>
</dbReference>
<dbReference type="PANTHER" id="PTHR24198">
    <property type="entry name" value="ANKYRIN REPEAT AND PROTEIN KINASE DOMAIN-CONTAINING PROTEIN"/>
    <property type="match status" value="1"/>
</dbReference>
<keyword evidence="1" id="KW-0677">Repeat</keyword>
<feature type="repeat" description="ANK" evidence="3">
    <location>
        <begin position="1619"/>
        <end position="1651"/>
    </location>
</feature>
<dbReference type="Gene3D" id="1.25.40.20">
    <property type="entry name" value="Ankyrin repeat-containing domain"/>
    <property type="match status" value="8"/>
</dbReference>
<evidence type="ECO:0000256" key="3">
    <source>
        <dbReference type="PROSITE-ProRule" id="PRU00023"/>
    </source>
</evidence>
<gene>
    <name evidence="4" type="ORF">B5M09_001353</name>
</gene>
<evidence type="ECO:0000313" key="4">
    <source>
        <dbReference type="EMBL" id="RQM27050.1"/>
    </source>
</evidence>
<feature type="repeat" description="ANK" evidence="3">
    <location>
        <begin position="2119"/>
        <end position="2151"/>
    </location>
</feature>
<reference evidence="4" key="1">
    <citation type="submission" date="2018-07" db="EMBL/GenBank/DDBJ databases">
        <title>Annotation of Aphanomyces astaci genome assembly.</title>
        <authorList>
            <person name="Studholme D.J."/>
        </authorList>
    </citation>
    <scope>NUCLEOTIDE SEQUENCE [LARGE SCALE GENOMIC DNA]</scope>
    <source>
        <strain evidence="4">Pc</strain>
    </source>
</reference>
<dbReference type="InterPro" id="IPR002110">
    <property type="entry name" value="Ankyrin_rpt"/>
</dbReference>
<dbReference type="SMART" id="SM00248">
    <property type="entry name" value="ANK"/>
    <property type="match status" value="22"/>
</dbReference>
<dbReference type="Proteomes" id="UP000284702">
    <property type="component" value="Unassembled WGS sequence"/>
</dbReference>
<accession>A0A3R7X4B0</accession>
<dbReference type="VEuPathDB" id="FungiDB:H257_07356"/>
<evidence type="ECO:0000256" key="1">
    <source>
        <dbReference type="ARBA" id="ARBA00022737"/>
    </source>
</evidence>
<feature type="repeat" description="ANK" evidence="3">
    <location>
        <begin position="467"/>
        <end position="499"/>
    </location>
</feature>
<dbReference type="PROSITE" id="PS50297">
    <property type="entry name" value="ANK_REP_REGION"/>
    <property type="match status" value="10"/>
</dbReference>
<feature type="repeat" description="ANK" evidence="3">
    <location>
        <begin position="632"/>
        <end position="664"/>
    </location>
</feature>
<name>A0A3R7X4B0_APHAT</name>
<comment type="caution">
    <text evidence="4">The sequence shown here is derived from an EMBL/GenBank/DDBJ whole genome shotgun (WGS) entry which is preliminary data.</text>
</comment>
<protein>
    <submittedName>
        <fullName evidence="4">Uncharacterized protein</fullName>
    </submittedName>
</protein>
<feature type="repeat" description="ANK" evidence="3">
    <location>
        <begin position="500"/>
        <end position="532"/>
    </location>
</feature>
<dbReference type="Pfam" id="PF00023">
    <property type="entry name" value="Ank"/>
    <property type="match status" value="1"/>
</dbReference>
<evidence type="ECO:0000256" key="2">
    <source>
        <dbReference type="ARBA" id="ARBA00023043"/>
    </source>
</evidence>
<dbReference type="EMBL" id="MZMZ02002164">
    <property type="protein sequence ID" value="RQM27050.1"/>
    <property type="molecule type" value="Genomic_DNA"/>
</dbReference>
<feature type="repeat" description="ANK" evidence="3">
    <location>
        <begin position="665"/>
        <end position="686"/>
    </location>
</feature>
<keyword evidence="5" id="KW-1185">Reference proteome</keyword>
<dbReference type="PROSITE" id="PS50088">
    <property type="entry name" value="ANK_REPEAT"/>
    <property type="match status" value="12"/>
</dbReference>
<feature type="repeat" description="ANK" evidence="3">
    <location>
        <begin position="988"/>
        <end position="1017"/>
    </location>
</feature>
<sequence>MGPAPSSLRVHGEFRKYIRQWNILDVMVARMKYKLLTLRYCINMEQLSRILGRQLPDPLVALIFKVFAPKSIRVSPAFAVNMPDTAQQIAISSISTQAKRVDGIDKASFCTWALNNMLLSSYLRACTGQDLPRMYIGLEKTNTFLGYVEFDSLPQMKATSVDGLRKLAAAQLSVVLPPEFAFLSHGRRVAKFNEPNVKAWSLIPFALLGTPGMHLDDPSYRGKATPDVPHPNDRPAQMFQFRHHDHIVESYSVHVQTIQPVSKHHHFRQYWCGDWLLDQSRLASTSRARLCHRLKKQLRLPMRGMVVKDVHGRIVSNNPRLSHVQSKLRLLALETQLASAAAPSADVQGSAMIVDLLEDQDSNHQNIPTSGRHRSRLVKSKVKHTKAKWHVVDGHATLPNAWSSTTTTLALESDQVQSFPVVWIRSLAETSSPLDDMDISHKNATDLLHAIVQTLADKRAINVPDVLGRTMLHHAAVYGHYRLLDVLLAEHALVNVGDAQRNTPLHVAASRCRLKEVSALLTNGASTTALNVHHQLPLLLALYAAHRQRHKVKSNDVLTKYTVIEQVVDLLWDRTPAQWWHVPDAYGVTMFDLEQSIFGDIFQAARAGLVPRIQHLIESRKVSDINTPMSVLQRTALHEACERGRYNACDYLIRHGADVFATDLRGSTPLHVAARRGFDKIVELVVHQYPKSTLLQDINGKTALHLAIEASKSSVALYLIHRMSNVHIQDAFGYTPLHVACLMGKQDVASALLAAGASPATNRLLIPTLPTDAPKNRLKSPHLLGLYWKRHMGTTIMIEHSAECLLRGWAVQLFTPHSAAYFELFKLLLHTPGGWSVLSTDCQNQPMAHHLVARLADNSSVVVQCLDELAKAQLLSINNLDPQGNTLLLQECKRVCRTNHQSLAVVRCLLHYGANQNLPNNARESPLLCAAFYGHDALLELLLDTVPPDFASKSAQVANSPLHLACLGGHLTTIQILLASGAVLNACAEESPLCYGIRSGKPDVVQLLLHRGADVNVWCPLSRSVGMFGHQSRLREPMDMGSPLTLLLHLVSTRVFQSPTYDMPPTQPELLAENQHMYLSKEEFAHREIWRTWQTIGNMLGTKLQDVDAAVKVHVYASDIAKACELGFWALASVCDDVDVKEAIHYAAAAGQTAIVSALIASGVNPNVKVKHVTRPLGIARRVQPAKFAVGPLYFAYSRGQLVTAAKLHLLGSSVESLPRLRRAIVLDGGLNGWMKLQYVVGRRLDSQQFSQHVSMVRQLEFATRVQWTLVHVACQRGSLDLLQLYVKAGMSLHDITPNHGHTPLTLAIQYEHLTLAQWICNNHAAAVQVKAPHLPLATACGLPAQSDVKRPLVRQLLHQNLVAVSDMGGDGHTALDRAALVGDSVVVDQLLSEAHAKPTVRTVVAALNGHCDDVVQRITTSWHSMEGATFDHLLRIFILASSQSQWPLLLHLLTLSDSAVDPVATWIRRAASCCLILHRAAAANQTNVVKRLLGQGVPADLVVVEIPGTKSPLWYASIHGALNSFLALALHLPHHQSCLPAILQHRAHHTWTLNCLSLPLHSIDMTDVVRIGGYETCTWRNLSGFSCYQAESTKPLRIIHRCIQYWIAHLQHQPLNQDNQTLLHLAAKAGDIPTIHALVQAGAALDVVNNHMQSPAMVVAQRCDATGTKVLEYLWPLLSDEQKAKTCQACTQSSPINLATLSWCLQETKFFKGMHYAPAILSGQARAVPSQALHVAAIRGHLAILEAFQAAGASAELRTAKGWTAALLAAKYNQLHIVMKFVLQKPAAVLLETLQGESITVVAAKYGAFRVVSWLVLTLNMTPPDMQALVSMDGRTLVHYAALYSQLSFLTTHSCLNQTINTKDSYGCLPLHYALMQGRVEVVQYLCWNGSHVHGAIQSPLLSSDSFDIAMLLGWSPLPGWFSHLLTSNAGQSARQPPTSATRHLNLRTWPFPSTSLLEFAAASGLMTTVSYVLSILRYMPMLCAGTLEVRQRIFMTAVARNHVDVVDILLTSDIVHTIEDPLDHTQVQSQYFGDFIDIAIQQSAHRGLEAMTLCLLRHWKGVGLTRAPAGTDVVPSCFDFAFQFAVVLQHACIYGHLDLIRYLVVRGGATILGYRVDEGPALVYAFAFGQLDAVRVLMQLGAEISALDTYHAPSLKRWFEYKEPLPAGSYIGGAGCHPCRNCRNSAASPEDTMEIANVRFPSLCSADRYTVQITTTNGTTPIRIELSSTKTQAHWHVPTHMSIISEQRGRMCNIWDLSNHTPSEALYVLPTNVVATTLKRALRSCRDLDTNQDNDYTIDLVHPVNRSSYLVLMLAAFGGFTATYTFELTLLEVPSKRLSALSTSEVTEALQSQVRALKQELQVLQKDFLQAQQPHRTSPTTSPLPYLPPSPMLHVATTLSTAMDDPVRWTVHTSVPPALFTLGQHATSIVVLKTGLYHVQARANKNRRVHLHVRANGRHMVDPSPCHFFTKKTSLEFVSRSTNHAPAEVRIVAVHVFD</sequence>
<feature type="repeat" description="ANK" evidence="3">
    <location>
        <begin position="699"/>
        <end position="731"/>
    </location>
</feature>
<dbReference type="SUPFAM" id="SSF48403">
    <property type="entry name" value="Ankyrin repeat"/>
    <property type="match status" value="6"/>
</dbReference>